<reference evidence="2" key="2">
    <citation type="submission" date="2023-06" db="EMBL/GenBank/DDBJ databases">
        <authorList>
            <person name="Swenson N.G."/>
            <person name="Wegrzyn J.L."/>
            <person name="Mcevoy S.L."/>
        </authorList>
    </citation>
    <scope>NUCLEOTIDE SEQUENCE</scope>
    <source>
        <strain evidence="2">NS2018</strain>
        <tissue evidence="2">Leaf</tissue>
    </source>
</reference>
<keyword evidence="1" id="KW-1133">Transmembrane helix</keyword>
<reference evidence="2" key="1">
    <citation type="journal article" date="2022" name="Plant J.">
        <title>Strategies of tolerance reflected in two North American maple genomes.</title>
        <authorList>
            <person name="McEvoy S.L."/>
            <person name="Sezen U.U."/>
            <person name="Trouern-Trend A."/>
            <person name="McMahon S.M."/>
            <person name="Schaberg P.G."/>
            <person name="Yang J."/>
            <person name="Wegrzyn J.L."/>
            <person name="Swenson N.G."/>
        </authorList>
    </citation>
    <scope>NUCLEOTIDE SEQUENCE</scope>
    <source>
        <strain evidence="2">NS2018</strain>
    </source>
</reference>
<dbReference type="PANTHER" id="PTHR14363">
    <property type="entry name" value="HEPARANASE-RELATED"/>
    <property type="match status" value="1"/>
</dbReference>
<keyword evidence="1" id="KW-0472">Membrane</keyword>
<feature type="transmembrane region" description="Helical" evidence="1">
    <location>
        <begin position="50"/>
        <end position="75"/>
    </location>
</feature>
<evidence type="ECO:0000313" key="2">
    <source>
        <dbReference type="EMBL" id="KAK0600988.1"/>
    </source>
</evidence>
<keyword evidence="1" id="KW-0812">Transmembrane</keyword>
<dbReference type="EMBL" id="JAUESC010000003">
    <property type="protein sequence ID" value="KAK0600988.1"/>
    <property type="molecule type" value="Genomic_DNA"/>
</dbReference>
<dbReference type="InterPro" id="IPR005199">
    <property type="entry name" value="Glyco_hydro_79"/>
</dbReference>
<gene>
    <name evidence="2" type="ORF">LWI29_020268</name>
</gene>
<accession>A0AA39W380</accession>
<dbReference type="GO" id="GO:0009505">
    <property type="term" value="C:plant-type cell wall"/>
    <property type="evidence" value="ECO:0007669"/>
    <property type="project" value="TreeGrafter"/>
</dbReference>
<evidence type="ECO:0000256" key="1">
    <source>
        <dbReference type="SAM" id="Phobius"/>
    </source>
</evidence>
<organism evidence="2 3">
    <name type="scientific">Acer saccharum</name>
    <name type="common">Sugar maple</name>
    <dbReference type="NCBI Taxonomy" id="4024"/>
    <lineage>
        <taxon>Eukaryota</taxon>
        <taxon>Viridiplantae</taxon>
        <taxon>Streptophyta</taxon>
        <taxon>Embryophyta</taxon>
        <taxon>Tracheophyta</taxon>
        <taxon>Spermatophyta</taxon>
        <taxon>Magnoliopsida</taxon>
        <taxon>eudicotyledons</taxon>
        <taxon>Gunneridae</taxon>
        <taxon>Pentapetalae</taxon>
        <taxon>rosids</taxon>
        <taxon>malvids</taxon>
        <taxon>Sapindales</taxon>
        <taxon>Sapindaceae</taxon>
        <taxon>Hippocastanoideae</taxon>
        <taxon>Acereae</taxon>
        <taxon>Acer</taxon>
    </lineage>
</organism>
<proteinExistence type="predicted"/>
<dbReference type="GO" id="GO:0004566">
    <property type="term" value="F:beta-glucuronidase activity"/>
    <property type="evidence" value="ECO:0007669"/>
    <property type="project" value="TreeGrafter"/>
</dbReference>
<comment type="caution">
    <text evidence="2">The sequence shown here is derived from an EMBL/GenBank/DDBJ whole genome shotgun (WGS) entry which is preliminary data.</text>
</comment>
<evidence type="ECO:0000313" key="3">
    <source>
        <dbReference type="Proteomes" id="UP001168877"/>
    </source>
</evidence>
<dbReference type="AlphaFoldDB" id="A0AA39W380"/>
<protein>
    <submittedName>
        <fullName evidence="2">Uncharacterized protein</fullName>
    </submittedName>
</protein>
<dbReference type="PANTHER" id="PTHR14363:SF17">
    <property type="entry name" value="HEPARANASE-LIKE PROTEIN 3"/>
    <property type="match status" value="1"/>
</dbReference>
<dbReference type="Proteomes" id="UP001168877">
    <property type="component" value="Unassembled WGS sequence"/>
</dbReference>
<dbReference type="Pfam" id="PF03662">
    <property type="entry name" value="Glyco_hydro_79n"/>
    <property type="match status" value="1"/>
</dbReference>
<keyword evidence="3" id="KW-1185">Reference proteome</keyword>
<sequence length="116" mass="12928">MHGDILRLVSCACEAMHLLTSWYEAFYFSCASFEAMHHSVKMHRPYGNGYLITLCISFPFHTSILLLYGVSMCVFSQLENIAKSSATSAVAWVGESGGAYNSGHHLVTDAFVYSFW</sequence>
<name>A0AA39W380_ACESA</name>
<dbReference type="GO" id="GO:0016020">
    <property type="term" value="C:membrane"/>
    <property type="evidence" value="ECO:0007669"/>
    <property type="project" value="InterPro"/>
</dbReference>